<evidence type="ECO:0000256" key="1">
    <source>
        <dbReference type="SAM" id="Phobius"/>
    </source>
</evidence>
<sequence length="364" mass="38588">MSKQRLMSLDVLRGLTVIGMVLVNSAAVGAGAFPAFPILLHADWVGLTLADFVFPAFILMVGASIPFALSSAKSEGLTGELALRLLKRGALLFLIGLLLTISFVGLPDDLRIMGVLQRIGITFVLAAILFIKLSPRQIAATATGLLVAYWGLCLMPVPDAGAANLHVPGQDFSSYLDRLILGAHVYAKTAPLPYDPEGLMGTLPTLAQALIGVLAGLYVKTGEADAQRVARLALAGTALLVLGIAWSFAFPIVKSIWSSSFVAVTSGATLIVFAVLLWALDMKSWRPAIIAFPHAYGINAITAYVLHTYLMGPVLASGAAKALYDLGTTILPDRTASLLPYALVIVLTWAPVAVMRRQGWILKV</sequence>
<feature type="transmembrane region" description="Helical" evidence="1">
    <location>
        <begin position="199"/>
        <end position="219"/>
    </location>
</feature>
<name>A0AAE9XVS5_9PROT</name>
<keyword evidence="1" id="KW-1133">Transmembrane helix</keyword>
<dbReference type="InterPro" id="IPR012429">
    <property type="entry name" value="HGSNAT_cat"/>
</dbReference>
<feature type="domain" description="Heparan-alpha-glucosaminide N-acetyltransferase catalytic" evidence="2">
    <location>
        <begin position="5"/>
        <end position="148"/>
    </location>
</feature>
<dbReference type="KEGG" id="gso:PH603_03915"/>
<feature type="transmembrane region" description="Helical" evidence="1">
    <location>
        <begin position="336"/>
        <end position="355"/>
    </location>
</feature>
<accession>A0AAE9XVS5</accession>
<evidence type="ECO:0000313" key="4">
    <source>
        <dbReference type="Proteomes" id="UP001217500"/>
    </source>
</evidence>
<organism evidence="3 4">
    <name type="scientific">Gimibacter soli</name>
    <dbReference type="NCBI Taxonomy" id="3024400"/>
    <lineage>
        <taxon>Bacteria</taxon>
        <taxon>Pseudomonadati</taxon>
        <taxon>Pseudomonadota</taxon>
        <taxon>Alphaproteobacteria</taxon>
        <taxon>Kordiimonadales</taxon>
        <taxon>Temperatibacteraceae</taxon>
        <taxon>Gimibacter</taxon>
    </lineage>
</organism>
<dbReference type="Proteomes" id="UP001217500">
    <property type="component" value="Chromosome"/>
</dbReference>
<dbReference type="PANTHER" id="PTHR31061">
    <property type="entry name" value="LD22376P"/>
    <property type="match status" value="1"/>
</dbReference>
<feature type="transmembrane region" description="Helical" evidence="1">
    <location>
        <begin position="138"/>
        <end position="157"/>
    </location>
</feature>
<feature type="transmembrane region" description="Helical" evidence="1">
    <location>
        <begin position="231"/>
        <end position="250"/>
    </location>
</feature>
<dbReference type="Pfam" id="PF07786">
    <property type="entry name" value="HGSNAT_cat"/>
    <property type="match status" value="1"/>
</dbReference>
<feature type="transmembrane region" description="Helical" evidence="1">
    <location>
        <begin position="89"/>
        <end position="106"/>
    </location>
</feature>
<protein>
    <submittedName>
        <fullName evidence="3">Heparan-alpha-glucosaminide N-acetyltransferase domain-containing protein</fullName>
    </submittedName>
</protein>
<keyword evidence="1" id="KW-0812">Transmembrane</keyword>
<proteinExistence type="predicted"/>
<feature type="transmembrane region" description="Helical" evidence="1">
    <location>
        <begin position="256"/>
        <end position="280"/>
    </location>
</feature>
<feature type="transmembrane region" description="Helical" evidence="1">
    <location>
        <begin position="12"/>
        <end position="40"/>
    </location>
</feature>
<dbReference type="PANTHER" id="PTHR31061:SF24">
    <property type="entry name" value="LD22376P"/>
    <property type="match status" value="1"/>
</dbReference>
<feature type="transmembrane region" description="Helical" evidence="1">
    <location>
        <begin position="52"/>
        <end position="69"/>
    </location>
</feature>
<gene>
    <name evidence="3" type="ORF">PH603_03915</name>
</gene>
<feature type="transmembrane region" description="Helical" evidence="1">
    <location>
        <begin position="112"/>
        <end position="131"/>
    </location>
</feature>
<evidence type="ECO:0000259" key="2">
    <source>
        <dbReference type="Pfam" id="PF07786"/>
    </source>
</evidence>
<feature type="transmembrane region" description="Helical" evidence="1">
    <location>
        <begin position="301"/>
        <end position="324"/>
    </location>
</feature>
<dbReference type="AlphaFoldDB" id="A0AAE9XVS5"/>
<evidence type="ECO:0000313" key="3">
    <source>
        <dbReference type="EMBL" id="WCL54903.1"/>
    </source>
</evidence>
<keyword evidence="4" id="KW-1185">Reference proteome</keyword>
<reference evidence="3" key="1">
    <citation type="submission" date="2023-01" db="EMBL/GenBank/DDBJ databases">
        <title>The genome sequence of Kordiimonadaceae bacterium 6D33.</title>
        <authorList>
            <person name="Liu Y."/>
        </authorList>
    </citation>
    <scope>NUCLEOTIDE SEQUENCE</scope>
    <source>
        <strain evidence="3">6D33</strain>
    </source>
</reference>
<dbReference type="RefSeq" id="WP_289504634.1">
    <property type="nucleotide sequence ID" value="NZ_CP116805.1"/>
</dbReference>
<dbReference type="EMBL" id="CP116805">
    <property type="protein sequence ID" value="WCL54903.1"/>
    <property type="molecule type" value="Genomic_DNA"/>
</dbReference>
<keyword evidence="1" id="KW-0472">Membrane</keyword>